<dbReference type="EMBL" id="KY031219">
    <property type="protein sequence ID" value="ATU82970.1"/>
    <property type="molecule type" value="mRNA"/>
</dbReference>
<evidence type="ECO:0000313" key="2">
    <source>
        <dbReference type="EMBL" id="ATU82970.1"/>
    </source>
</evidence>
<evidence type="ECO:0000256" key="1">
    <source>
        <dbReference type="SAM" id="SignalP"/>
    </source>
</evidence>
<sequence length="54" mass="5992">MGLPVLIVISVILGLCHCVLKKNLNYLAKNQKAITSKAVTMFQNTVLHQENRKG</sequence>
<protein>
    <submittedName>
        <fullName evidence="2">Uncharacterized protein</fullName>
    </submittedName>
</protein>
<keyword evidence="1" id="KW-0732">Signal</keyword>
<organism evidence="2">
    <name type="scientific">Pristhesancus plagipennis</name>
    <name type="common">Common assassin bug</name>
    <dbReference type="NCBI Taxonomy" id="1955184"/>
    <lineage>
        <taxon>Eukaryota</taxon>
        <taxon>Metazoa</taxon>
        <taxon>Ecdysozoa</taxon>
        <taxon>Arthropoda</taxon>
        <taxon>Hexapoda</taxon>
        <taxon>Insecta</taxon>
        <taxon>Pterygota</taxon>
        <taxon>Neoptera</taxon>
        <taxon>Paraneoptera</taxon>
        <taxon>Hemiptera</taxon>
        <taxon>Heteroptera</taxon>
        <taxon>Panheteroptera</taxon>
        <taxon>Cimicomorpha</taxon>
        <taxon>Reduviidae</taxon>
        <taxon>Harpactorinae</taxon>
        <taxon>Harpactorini</taxon>
        <taxon>Pristhesancus</taxon>
    </lineage>
</organism>
<proteinExistence type="evidence at transcript level"/>
<accession>A0A2K8JSF4</accession>
<name>A0A2K8JSF4_PRIPG</name>
<feature type="chain" id="PRO_5014603403" evidence="1">
    <location>
        <begin position="19"/>
        <end position="54"/>
    </location>
</feature>
<reference evidence="2" key="1">
    <citation type="submission" date="2016-10" db="EMBL/GenBank/DDBJ databases">
        <title>The assassin bug Pristhesancus plagipennis produces two different types of venom.</title>
        <authorList>
            <person name="Walker A.A."/>
            <person name="Herzig V."/>
            <person name="Jin J."/>
            <person name="Fry B.G."/>
            <person name="King G.F."/>
        </authorList>
    </citation>
    <scope>NUCLEOTIDE SEQUENCE</scope>
    <source>
        <tissue evidence="2">Venom/labial glands</tissue>
    </source>
</reference>
<dbReference type="AlphaFoldDB" id="A0A2K8JSF4"/>
<feature type="signal peptide" evidence="1">
    <location>
        <begin position="1"/>
        <end position="18"/>
    </location>
</feature>